<gene>
    <name evidence="10" type="ORF">Baya_16621</name>
</gene>
<feature type="region of interest" description="Disordered" evidence="9">
    <location>
        <begin position="74"/>
        <end position="103"/>
    </location>
</feature>
<keyword evidence="5" id="KW-0802">TPR repeat</keyword>
<comment type="subcellular location">
    <subcellularLocation>
        <location evidence="1">Cytoplasm</location>
        <location evidence="1">Cytoskeleton</location>
        <location evidence="1">Microtubule organizing center</location>
        <location evidence="1">Centrosome</location>
    </subcellularLocation>
</comment>
<evidence type="ECO:0000256" key="3">
    <source>
        <dbReference type="ARBA" id="ARBA00018408"/>
    </source>
</evidence>
<evidence type="ECO:0000256" key="6">
    <source>
        <dbReference type="ARBA" id="ARBA00023054"/>
    </source>
</evidence>
<comment type="subunit">
    <text evidence="2">Directly interacts with tubulin-gamma; this interaction determines centrosomal localization.</text>
</comment>
<evidence type="ECO:0000256" key="9">
    <source>
        <dbReference type="SAM" id="MobiDB-lite"/>
    </source>
</evidence>
<keyword evidence="7" id="KW-0206">Cytoskeleton</keyword>
<dbReference type="OrthoDB" id="2020926at2759"/>
<evidence type="ECO:0000313" key="10">
    <source>
        <dbReference type="EMBL" id="TUA20077.1"/>
    </source>
</evidence>
<feature type="compositionally biased region" description="Polar residues" evidence="9">
    <location>
        <begin position="84"/>
        <end position="100"/>
    </location>
</feature>
<evidence type="ECO:0000313" key="11">
    <source>
        <dbReference type="Proteomes" id="UP000319801"/>
    </source>
</evidence>
<dbReference type="PANTHER" id="PTHR14594:SF1">
    <property type="entry name" value="CENTROSOMAL PROTEIN OF 70 KDA"/>
    <property type="match status" value="1"/>
</dbReference>
<reference evidence="10 11" key="1">
    <citation type="journal article" date="2019" name="Genome Biol. Evol.">
        <title>Whole-Genome Sequencing of the Giant Devil Catfish, Bagarius yarrelli.</title>
        <authorList>
            <person name="Jiang W."/>
            <person name="Lv Y."/>
            <person name="Cheng L."/>
            <person name="Yang K."/>
            <person name="Chao B."/>
            <person name="Wang X."/>
            <person name="Li Y."/>
            <person name="Pan X."/>
            <person name="You X."/>
            <person name="Zhang Y."/>
            <person name="Yang J."/>
            <person name="Li J."/>
            <person name="Zhang X."/>
            <person name="Liu S."/>
            <person name="Sun C."/>
            <person name="Yang J."/>
            <person name="Shi Q."/>
        </authorList>
    </citation>
    <scope>NUCLEOTIDE SEQUENCE [LARGE SCALE GENOMIC DNA]</scope>
    <source>
        <strain evidence="10">JWS20170419001</strain>
        <tissue evidence="10">Muscle</tissue>
    </source>
</reference>
<dbReference type="InterPro" id="IPR037692">
    <property type="entry name" value="CEP70"/>
</dbReference>
<dbReference type="EMBL" id="VCAZ01000325">
    <property type="protein sequence ID" value="TUA20077.1"/>
    <property type="molecule type" value="Genomic_DNA"/>
</dbReference>
<evidence type="ECO:0000256" key="4">
    <source>
        <dbReference type="ARBA" id="ARBA00022490"/>
    </source>
</evidence>
<evidence type="ECO:0000256" key="2">
    <source>
        <dbReference type="ARBA" id="ARBA00011832"/>
    </source>
</evidence>
<comment type="caution">
    <text evidence="10">The sequence shown here is derived from an EMBL/GenBank/DDBJ whole genome shotgun (WGS) entry which is preliminary data.</text>
</comment>
<keyword evidence="11" id="KW-1185">Reference proteome</keyword>
<dbReference type="GO" id="GO:0043015">
    <property type="term" value="F:gamma-tubulin binding"/>
    <property type="evidence" value="ECO:0007669"/>
    <property type="project" value="InterPro"/>
</dbReference>
<dbReference type="Proteomes" id="UP000319801">
    <property type="component" value="Unassembled WGS sequence"/>
</dbReference>
<accession>A0A556VVX5</accession>
<dbReference type="GO" id="GO:0060271">
    <property type="term" value="P:cilium assembly"/>
    <property type="evidence" value="ECO:0007669"/>
    <property type="project" value="InterPro"/>
</dbReference>
<comment type="function">
    <text evidence="8">Plays a role in the organization of both preexisting and nascent microtubules in interphase cells. During mitosis, required for the organization and orientation of the mitotic spindle.</text>
</comment>
<sequence length="308" mass="34634">MLTDRDKTALIQELLQSTQLNNTSLFQAEVEQQQARQCVSHTEQGVRRLLTGVRSSSSTGGLLIISSTAARKTTAAAAGHKMPRSTQSETSKNPVSSSADTQRHDDEYQRYILEICSELRVQDVGHLVAAVKMRCREADSALRLEKILGDFRTVLTNPRAPLAFLRKPDTAAGLELEEMVPMLELWSQQLSTLPELQRSVSRLVRRLLPCQPEDGACPESDCVKIEDVMLMVDMLLDETTPDDKMLFDVPSLHGVYPRMNEVYTRLAEMNNAMRNLRDILQLNVSSGCTGRVCRDVTDGQARPYLWWR</sequence>
<keyword evidence="6" id="KW-0175">Coiled coil</keyword>
<proteinExistence type="predicted"/>
<protein>
    <recommendedName>
        <fullName evidence="3">Centrosomal protein of 70 kDa</fullName>
    </recommendedName>
</protein>
<dbReference type="GO" id="GO:0005813">
    <property type="term" value="C:centrosome"/>
    <property type="evidence" value="ECO:0007669"/>
    <property type="project" value="UniProtKB-SubCell"/>
</dbReference>
<dbReference type="AlphaFoldDB" id="A0A556VVX5"/>
<dbReference type="GO" id="GO:0070507">
    <property type="term" value="P:regulation of microtubule cytoskeleton organization"/>
    <property type="evidence" value="ECO:0007669"/>
    <property type="project" value="InterPro"/>
</dbReference>
<evidence type="ECO:0000256" key="5">
    <source>
        <dbReference type="ARBA" id="ARBA00022803"/>
    </source>
</evidence>
<name>A0A556VVX5_BAGYA</name>
<dbReference type="PANTHER" id="PTHR14594">
    <property type="entry name" value="CENTROSOMAL PROTEIN OF 70 KDA"/>
    <property type="match status" value="1"/>
</dbReference>
<evidence type="ECO:0000256" key="1">
    <source>
        <dbReference type="ARBA" id="ARBA00004300"/>
    </source>
</evidence>
<evidence type="ECO:0000256" key="8">
    <source>
        <dbReference type="ARBA" id="ARBA00025273"/>
    </source>
</evidence>
<evidence type="ECO:0000256" key="7">
    <source>
        <dbReference type="ARBA" id="ARBA00023212"/>
    </source>
</evidence>
<keyword evidence="4" id="KW-0963">Cytoplasm</keyword>
<organism evidence="10 11">
    <name type="scientific">Bagarius yarrelli</name>
    <name type="common">Goonch</name>
    <name type="synonym">Bagrus yarrelli</name>
    <dbReference type="NCBI Taxonomy" id="175774"/>
    <lineage>
        <taxon>Eukaryota</taxon>
        <taxon>Metazoa</taxon>
        <taxon>Chordata</taxon>
        <taxon>Craniata</taxon>
        <taxon>Vertebrata</taxon>
        <taxon>Euteleostomi</taxon>
        <taxon>Actinopterygii</taxon>
        <taxon>Neopterygii</taxon>
        <taxon>Teleostei</taxon>
        <taxon>Ostariophysi</taxon>
        <taxon>Siluriformes</taxon>
        <taxon>Sisoridae</taxon>
        <taxon>Sisorinae</taxon>
        <taxon>Bagarius</taxon>
    </lineage>
</organism>